<dbReference type="RefSeq" id="WP_153341584.1">
    <property type="nucleotide sequence ID" value="NZ_WIVE01000008.1"/>
</dbReference>
<feature type="transmembrane region" description="Helical" evidence="6">
    <location>
        <begin position="113"/>
        <end position="135"/>
    </location>
</feature>
<dbReference type="Proteomes" id="UP000434582">
    <property type="component" value="Unassembled WGS sequence"/>
</dbReference>
<dbReference type="OrthoDB" id="196472at2"/>
<evidence type="ECO:0000256" key="4">
    <source>
        <dbReference type="ARBA" id="ARBA00022989"/>
    </source>
</evidence>
<dbReference type="PANTHER" id="PTHR30485:SF2">
    <property type="entry name" value="BLL0597 PROTEIN"/>
    <property type="match status" value="1"/>
</dbReference>
<dbReference type="GO" id="GO:0009055">
    <property type="term" value="F:electron transfer activity"/>
    <property type="evidence" value="ECO:0007669"/>
    <property type="project" value="InterPro"/>
</dbReference>
<gene>
    <name evidence="8" type="ORF">GHC57_04430</name>
</gene>
<feature type="transmembrane region" description="Helical" evidence="6">
    <location>
        <begin position="166"/>
        <end position="188"/>
    </location>
</feature>
<feature type="transmembrane region" description="Helical" evidence="6">
    <location>
        <begin position="219"/>
        <end position="236"/>
    </location>
</feature>
<sequence length="239" mass="25138">MASSSETGAAPAASSAPRVAVKIWDLPTRLFHWSLAVALGVCWWSGEEGNFTVHFISGHVVFGLVLFRLAWGVIGSQTARFSDFVKGPGEIGRYLRGLFSTTRKDNALGHNPAGGLMVILLLLATGGQALTGLFASENTWAFVSGPLASLVGSDLSSTITSLHKGILFDTLLVLAAVHIVAAFGYLFIKKENLIRPMVIGHKRLPAEAAARAPRLANPLLALLVAAVAAGVAYGLHSLT</sequence>
<evidence type="ECO:0000313" key="8">
    <source>
        <dbReference type="EMBL" id="MQX35761.1"/>
    </source>
</evidence>
<name>A0A7X1ZDW5_9PROT</name>
<reference evidence="8 9" key="1">
    <citation type="submission" date="2019-10" db="EMBL/GenBank/DDBJ databases">
        <title>Draft whole-genome sequence of the purple nonsulfur photosynthetic bacterium Roseospira navarrensis DSM 15114.</title>
        <authorList>
            <person name="Kyndt J.A."/>
            <person name="Meyer T.E."/>
        </authorList>
    </citation>
    <scope>NUCLEOTIDE SEQUENCE [LARGE SCALE GENOMIC DNA]</scope>
    <source>
        <strain evidence="8 9">DSM 15114</strain>
    </source>
</reference>
<comment type="subcellular location">
    <subcellularLocation>
        <location evidence="1">Cell membrane</location>
        <topology evidence="1">Multi-pass membrane protein</topology>
    </subcellularLocation>
</comment>
<dbReference type="PANTHER" id="PTHR30485">
    <property type="entry name" value="NI/FE-HYDROGENASE 1 B-TYPE CYTOCHROME SUBUNIT"/>
    <property type="match status" value="1"/>
</dbReference>
<evidence type="ECO:0000256" key="1">
    <source>
        <dbReference type="ARBA" id="ARBA00004651"/>
    </source>
</evidence>
<organism evidence="8 9">
    <name type="scientific">Roseospira navarrensis</name>
    <dbReference type="NCBI Taxonomy" id="140058"/>
    <lineage>
        <taxon>Bacteria</taxon>
        <taxon>Pseudomonadati</taxon>
        <taxon>Pseudomonadota</taxon>
        <taxon>Alphaproteobacteria</taxon>
        <taxon>Rhodospirillales</taxon>
        <taxon>Rhodospirillaceae</taxon>
        <taxon>Roseospira</taxon>
    </lineage>
</organism>
<keyword evidence="4 6" id="KW-1133">Transmembrane helix</keyword>
<proteinExistence type="predicted"/>
<dbReference type="SUPFAM" id="SSF81342">
    <property type="entry name" value="Transmembrane di-heme cytochromes"/>
    <property type="match status" value="1"/>
</dbReference>
<dbReference type="GO" id="GO:0020037">
    <property type="term" value="F:heme binding"/>
    <property type="evidence" value="ECO:0007669"/>
    <property type="project" value="TreeGrafter"/>
</dbReference>
<feature type="transmembrane region" description="Helical" evidence="6">
    <location>
        <begin position="52"/>
        <end position="71"/>
    </location>
</feature>
<dbReference type="Pfam" id="PF01292">
    <property type="entry name" value="Ni_hydr_CYTB"/>
    <property type="match status" value="1"/>
</dbReference>
<dbReference type="InterPro" id="IPR016174">
    <property type="entry name" value="Di-haem_cyt_TM"/>
</dbReference>
<accession>A0A7X1ZDW5</accession>
<comment type="caution">
    <text evidence="8">The sequence shown here is derived from an EMBL/GenBank/DDBJ whole genome shotgun (WGS) entry which is preliminary data.</text>
</comment>
<dbReference type="EMBL" id="WIVE01000008">
    <property type="protein sequence ID" value="MQX35761.1"/>
    <property type="molecule type" value="Genomic_DNA"/>
</dbReference>
<dbReference type="GO" id="GO:0022904">
    <property type="term" value="P:respiratory electron transport chain"/>
    <property type="evidence" value="ECO:0007669"/>
    <property type="project" value="InterPro"/>
</dbReference>
<keyword evidence="2" id="KW-1003">Cell membrane</keyword>
<dbReference type="InterPro" id="IPR011577">
    <property type="entry name" value="Cyt_b561_bac/Ni-Hgenase"/>
</dbReference>
<evidence type="ECO:0000259" key="7">
    <source>
        <dbReference type="Pfam" id="PF01292"/>
    </source>
</evidence>
<dbReference type="Gene3D" id="1.20.950.20">
    <property type="entry name" value="Transmembrane di-heme cytochromes, Chain C"/>
    <property type="match status" value="1"/>
</dbReference>
<keyword evidence="9" id="KW-1185">Reference proteome</keyword>
<feature type="domain" description="Cytochrome b561 bacterial/Ni-hydrogenase" evidence="7">
    <location>
        <begin position="24"/>
        <end position="198"/>
    </location>
</feature>
<evidence type="ECO:0000256" key="5">
    <source>
        <dbReference type="ARBA" id="ARBA00023136"/>
    </source>
</evidence>
<dbReference type="GO" id="GO:0005886">
    <property type="term" value="C:plasma membrane"/>
    <property type="evidence" value="ECO:0007669"/>
    <property type="project" value="UniProtKB-SubCell"/>
</dbReference>
<keyword evidence="5 6" id="KW-0472">Membrane</keyword>
<dbReference type="AlphaFoldDB" id="A0A7X1ZDW5"/>
<evidence type="ECO:0000313" key="9">
    <source>
        <dbReference type="Proteomes" id="UP000434582"/>
    </source>
</evidence>
<evidence type="ECO:0000256" key="6">
    <source>
        <dbReference type="SAM" id="Phobius"/>
    </source>
</evidence>
<dbReference type="InterPro" id="IPR051542">
    <property type="entry name" value="Hydrogenase_cytochrome"/>
</dbReference>
<evidence type="ECO:0000256" key="3">
    <source>
        <dbReference type="ARBA" id="ARBA00022692"/>
    </source>
</evidence>
<evidence type="ECO:0000256" key="2">
    <source>
        <dbReference type="ARBA" id="ARBA00022475"/>
    </source>
</evidence>
<protein>
    <submittedName>
        <fullName evidence="8">Cytochrome B6</fullName>
    </submittedName>
</protein>
<keyword evidence="3 6" id="KW-0812">Transmembrane</keyword>